<organism evidence="2 3">
    <name type="scientific">Mesobacillus stamsii</name>
    <dbReference type="NCBI Taxonomy" id="225347"/>
    <lineage>
        <taxon>Bacteria</taxon>
        <taxon>Bacillati</taxon>
        <taxon>Bacillota</taxon>
        <taxon>Bacilli</taxon>
        <taxon>Bacillales</taxon>
        <taxon>Bacillaceae</taxon>
        <taxon>Mesobacillus</taxon>
    </lineage>
</organism>
<sequence>MDRIGTPKHQILGNDVTNRAYWNTETPDTGKRSRQ</sequence>
<feature type="compositionally biased region" description="Polar residues" evidence="1">
    <location>
        <begin position="15"/>
        <end position="27"/>
    </location>
</feature>
<proteinExistence type="predicted"/>
<feature type="region of interest" description="Disordered" evidence="1">
    <location>
        <begin position="1"/>
        <end position="35"/>
    </location>
</feature>
<accession>A0ABU0FWZ3</accession>
<evidence type="ECO:0000256" key="1">
    <source>
        <dbReference type="SAM" id="MobiDB-lite"/>
    </source>
</evidence>
<evidence type="ECO:0000313" key="3">
    <source>
        <dbReference type="Proteomes" id="UP001242313"/>
    </source>
</evidence>
<gene>
    <name evidence="2" type="ORF">J2S25_002650</name>
</gene>
<reference evidence="2 3" key="1">
    <citation type="submission" date="2023-07" db="EMBL/GenBank/DDBJ databases">
        <title>Genomic Encyclopedia of Type Strains, Phase IV (KMG-IV): sequencing the most valuable type-strain genomes for metagenomic binning, comparative biology and taxonomic classification.</title>
        <authorList>
            <person name="Goeker M."/>
        </authorList>
    </citation>
    <scope>NUCLEOTIDE SEQUENCE [LARGE SCALE GENOMIC DNA]</scope>
    <source>
        <strain evidence="2 3">DSM 19598</strain>
    </source>
</reference>
<protein>
    <submittedName>
        <fullName evidence="2">Uncharacterized protein</fullName>
    </submittedName>
</protein>
<name>A0ABU0FWZ3_9BACI</name>
<dbReference type="EMBL" id="JAUSUN010000016">
    <property type="protein sequence ID" value="MDQ0414441.1"/>
    <property type="molecule type" value="Genomic_DNA"/>
</dbReference>
<comment type="caution">
    <text evidence="2">The sequence shown here is derived from an EMBL/GenBank/DDBJ whole genome shotgun (WGS) entry which is preliminary data.</text>
</comment>
<evidence type="ECO:0000313" key="2">
    <source>
        <dbReference type="EMBL" id="MDQ0414441.1"/>
    </source>
</evidence>
<keyword evidence="3" id="KW-1185">Reference proteome</keyword>
<dbReference type="Proteomes" id="UP001242313">
    <property type="component" value="Unassembled WGS sequence"/>
</dbReference>